<dbReference type="RefSeq" id="WP_097074686.1">
    <property type="nucleotide sequence ID" value="NZ_OBMQ01000013.1"/>
</dbReference>
<accession>A0A285TI77</accession>
<dbReference type="EMBL" id="OBMQ01000013">
    <property type="protein sequence ID" value="SOC21824.1"/>
    <property type="molecule type" value="Genomic_DNA"/>
</dbReference>
<evidence type="ECO:0000313" key="2">
    <source>
        <dbReference type="Proteomes" id="UP000219636"/>
    </source>
</evidence>
<dbReference type="Proteomes" id="UP000219636">
    <property type="component" value="Unassembled WGS sequence"/>
</dbReference>
<keyword evidence="2" id="KW-1185">Reference proteome</keyword>
<name>A0A285TI77_9BACL</name>
<organism evidence="1 2">
    <name type="scientific">Ureibacillus xyleni</name>
    <dbReference type="NCBI Taxonomy" id="614648"/>
    <lineage>
        <taxon>Bacteria</taxon>
        <taxon>Bacillati</taxon>
        <taxon>Bacillota</taxon>
        <taxon>Bacilli</taxon>
        <taxon>Bacillales</taxon>
        <taxon>Caryophanaceae</taxon>
        <taxon>Ureibacillus</taxon>
    </lineage>
</organism>
<gene>
    <name evidence="1" type="ORF">SAMN05880501_11369</name>
</gene>
<proteinExistence type="predicted"/>
<evidence type="ECO:0000313" key="1">
    <source>
        <dbReference type="EMBL" id="SOC21824.1"/>
    </source>
</evidence>
<protein>
    <submittedName>
        <fullName evidence="1">Uncharacterized protein</fullName>
    </submittedName>
</protein>
<reference evidence="2" key="1">
    <citation type="submission" date="2017-08" db="EMBL/GenBank/DDBJ databases">
        <authorList>
            <person name="Varghese N."/>
            <person name="Submissions S."/>
        </authorList>
    </citation>
    <scope>NUCLEOTIDE SEQUENCE [LARGE SCALE GENOMIC DNA]</scope>
    <source>
        <strain evidence="2">JC22</strain>
    </source>
</reference>
<dbReference type="AlphaFoldDB" id="A0A285TI77"/>
<dbReference type="OrthoDB" id="2739554at2"/>
<sequence>MENKTTKLYEFRVMVEEDLAAQLPYQVYVNFLGESEFYERLVAVAKRDRVLLTGRPAPFMMKLLFKTKYLFYLEQQTNQKLKFLHWSLEGILGKKKDMLLFKDREFVIEFREALLIYLNQFAKEVEQGKL</sequence>